<dbReference type="AlphaFoldDB" id="A0A9N9DMW9"/>
<proteinExistence type="predicted"/>
<keyword evidence="2" id="KW-1185">Reference proteome</keyword>
<sequence length="76" mass="8840">AKMQSIASQERKVKQSNEFDDVKIGKKPDTIIKIFFNDQMFEIGYMECSKIQCTSEKETEDSVKLWRGLNDGMSWV</sequence>
<evidence type="ECO:0000313" key="2">
    <source>
        <dbReference type="Proteomes" id="UP000789405"/>
    </source>
</evidence>
<protein>
    <submittedName>
        <fullName evidence="1">16182_t:CDS:1</fullName>
    </submittedName>
</protein>
<name>A0A9N9DMW9_9GLOM</name>
<gene>
    <name evidence="1" type="ORF">DERYTH_LOCUS9658</name>
</gene>
<evidence type="ECO:0000313" key="1">
    <source>
        <dbReference type="EMBL" id="CAG8641020.1"/>
    </source>
</evidence>
<feature type="non-terminal residue" evidence="1">
    <location>
        <position position="1"/>
    </location>
</feature>
<dbReference type="EMBL" id="CAJVPY010005342">
    <property type="protein sequence ID" value="CAG8641020.1"/>
    <property type="molecule type" value="Genomic_DNA"/>
</dbReference>
<dbReference type="OrthoDB" id="2434299at2759"/>
<organism evidence="1 2">
    <name type="scientific">Dentiscutata erythropus</name>
    <dbReference type="NCBI Taxonomy" id="1348616"/>
    <lineage>
        <taxon>Eukaryota</taxon>
        <taxon>Fungi</taxon>
        <taxon>Fungi incertae sedis</taxon>
        <taxon>Mucoromycota</taxon>
        <taxon>Glomeromycotina</taxon>
        <taxon>Glomeromycetes</taxon>
        <taxon>Diversisporales</taxon>
        <taxon>Gigasporaceae</taxon>
        <taxon>Dentiscutata</taxon>
    </lineage>
</organism>
<reference evidence="1" key="1">
    <citation type="submission" date="2021-06" db="EMBL/GenBank/DDBJ databases">
        <authorList>
            <person name="Kallberg Y."/>
            <person name="Tangrot J."/>
            <person name="Rosling A."/>
        </authorList>
    </citation>
    <scope>NUCLEOTIDE SEQUENCE</scope>
    <source>
        <strain evidence="1">MA453B</strain>
    </source>
</reference>
<comment type="caution">
    <text evidence="1">The sequence shown here is derived from an EMBL/GenBank/DDBJ whole genome shotgun (WGS) entry which is preliminary data.</text>
</comment>
<accession>A0A9N9DMW9</accession>
<dbReference type="Proteomes" id="UP000789405">
    <property type="component" value="Unassembled WGS sequence"/>
</dbReference>